<keyword evidence="2" id="KW-1015">Disulfide bond</keyword>
<protein>
    <submittedName>
        <fullName evidence="6">PLG</fullName>
    </submittedName>
</protein>
<dbReference type="PROSITE" id="PS50070">
    <property type="entry name" value="KRINGLE_2"/>
    <property type="match status" value="2"/>
</dbReference>
<dbReference type="InterPro" id="IPR000001">
    <property type="entry name" value="Kringle"/>
</dbReference>
<evidence type="ECO:0000259" key="5">
    <source>
        <dbReference type="PROSITE" id="PS50070"/>
    </source>
</evidence>
<feature type="chain" id="PRO_5029699347" evidence="4">
    <location>
        <begin position="22"/>
        <end position="334"/>
    </location>
</feature>
<dbReference type="EMBL" id="VXIV02003298">
    <property type="protein sequence ID" value="KAF6018525.1"/>
    <property type="molecule type" value="Genomic_DNA"/>
</dbReference>
<dbReference type="AlphaFoldDB" id="A0A7J7IXG9"/>
<dbReference type="SMART" id="SM00130">
    <property type="entry name" value="KR"/>
    <property type="match status" value="2"/>
</dbReference>
<dbReference type="PRINTS" id="PR00018">
    <property type="entry name" value="KRINGLE"/>
</dbReference>
<evidence type="ECO:0000256" key="3">
    <source>
        <dbReference type="PROSITE-ProRule" id="PRU00121"/>
    </source>
</evidence>
<dbReference type="PANTHER" id="PTHR24261:SF7">
    <property type="entry name" value="KRINGLE DOMAIN-CONTAINING PROTEIN"/>
    <property type="match status" value="1"/>
</dbReference>
<dbReference type="SUPFAM" id="SSF57440">
    <property type="entry name" value="Kringle-like"/>
    <property type="match status" value="2"/>
</dbReference>
<dbReference type="InterPro" id="IPR018056">
    <property type="entry name" value="Kringle_CS"/>
</dbReference>
<feature type="domain" description="Kringle" evidence="5">
    <location>
        <begin position="33"/>
        <end position="112"/>
    </location>
</feature>
<keyword evidence="7" id="KW-1185">Reference proteome</keyword>
<dbReference type="PROSITE" id="PS00021">
    <property type="entry name" value="KRINGLE_1"/>
    <property type="match status" value="1"/>
</dbReference>
<dbReference type="OrthoDB" id="41905at2759"/>
<accession>A0A7J7IXG9</accession>
<evidence type="ECO:0000256" key="4">
    <source>
        <dbReference type="SAM" id="SignalP"/>
    </source>
</evidence>
<dbReference type="InterPro" id="IPR050759">
    <property type="entry name" value="Serine_protease_kringle"/>
</dbReference>
<name>A0A7J7IXG9_BUGNE</name>
<dbReference type="InterPro" id="IPR038178">
    <property type="entry name" value="Kringle_sf"/>
</dbReference>
<keyword evidence="4" id="KW-0732">Signal</keyword>
<feature type="signal peptide" evidence="4">
    <location>
        <begin position="1"/>
        <end position="21"/>
    </location>
</feature>
<evidence type="ECO:0000313" key="6">
    <source>
        <dbReference type="EMBL" id="KAF6018525.1"/>
    </source>
</evidence>
<dbReference type="InterPro" id="IPR013806">
    <property type="entry name" value="Kringle-like"/>
</dbReference>
<reference evidence="6" key="1">
    <citation type="submission" date="2020-06" db="EMBL/GenBank/DDBJ databases">
        <title>Draft genome of Bugula neritina, a colonial animal packing powerful symbionts and potential medicines.</title>
        <authorList>
            <person name="Rayko M."/>
        </authorList>
    </citation>
    <scope>NUCLEOTIDE SEQUENCE [LARGE SCALE GENOMIC DNA]</scope>
    <source>
        <strain evidence="6">Kwan_BN1</strain>
    </source>
</reference>
<evidence type="ECO:0000256" key="2">
    <source>
        <dbReference type="ARBA" id="ARBA00023157"/>
    </source>
</evidence>
<sequence>MTNLLIRGGLLLMLYYQHVNAISFVSPPTQRHASFLQDGRYYSGKAAIAASGKTCRSWSTNETFSAAAFGNTSWSDLRNYCRGPLINGETNMPDGPWCFTTEGAQYCDVPFCSEETFKSTRQCVLENGFMTYAGNATADEECLLWTDDLVQSQGFELWQFPGSYSWEEMVNYCRNPDNHPYPWCYSKQEGNNGKLKKLECQSIPSCSNRCRLTEEVWNMLARKIEVKPESLCTRPASIPSIFKEEAERRHWFQTKYVNDDYYINLTECRSYPDQLIRGTNTEGPVCYVEDLSEPTGIKEERCAIFFCSPPPGFEDIQMFFDTTELIYILLKHLK</sequence>
<dbReference type="Pfam" id="PF00051">
    <property type="entry name" value="Kringle"/>
    <property type="match status" value="2"/>
</dbReference>
<organism evidence="6 7">
    <name type="scientific">Bugula neritina</name>
    <name type="common">Brown bryozoan</name>
    <name type="synonym">Sertularia neritina</name>
    <dbReference type="NCBI Taxonomy" id="10212"/>
    <lineage>
        <taxon>Eukaryota</taxon>
        <taxon>Metazoa</taxon>
        <taxon>Spiralia</taxon>
        <taxon>Lophotrochozoa</taxon>
        <taxon>Bryozoa</taxon>
        <taxon>Gymnolaemata</taxon>
        <taxon>Cheilostomatida</taxon>
        <taxon>Flustrina</taxon>
        <taxon>Buguloidea</taxon>
        <taxon>Bugulidae</taxon>
        <taxon>Bugula</taxon>
    </lineage>
</organism>
<dbReference type="Gene3D" id="2.40.20.10">
    <property type="entry name" value="Plasminogen Kringle 4"/>
    <property type="match status" value="2"/>
</dbReference>
<dbReference type="PANTHER" id="PTHR24261">
    <property type="entry name" value="PLASMINOGEN-RELATED"/>
    <property type="match status" value="1"/>
</dbReference>
<evidence type="ECO:0000313" key="7">
    <source>
        <dbReference type="Proteomes" id="UP000593567"/>
    </source>
</evidence>
<dbReference type="Proteomes" id="UP000593567">
    <property type="component" value="Unassembled WGS sequence"/>
</dbReference>
<gene>
    <name evidence="6" type="ORF">EB796_023167</name>
</gene>
<keyword evidence="1 3" id="KW-0420">Kringle</keyword>
<feature type="domain" description="Kringle" evidence="5">
    <location>
        <begin position="141"/>
        <end position="206"/>
    </location>
</feature>
<comment type="caution">
    <text evidence="6">The sequence shown here is derived from an EMBL/GenBank/DDBJ whole genome shotgun (WGS) entry which is preliminary data.</text>
</comment>
<comment type="caution">
    <text evidence="3">Lacks conserved residue(s) required for the propagation of feature annotation.</text>
</comment>
<evidence type="ECO:0000256" key="1">
    <source>
        <dbReference type="ARBA" id="ARBA00022572"/>
    </source>
</evidence>
<proteinExistence type="predicted"/>